<dbReference type="Pfam" id="PF00149">
    <property type="entry name" value="Metallophos"/>
    <property type="match status" value="1"/>
</dbReference>
<evidence type="ECO:0000313" key="3">
    <source>
        <dbReference type="EMBL" id="XDK31777.1"/>
    </source>
</evidence>
<dbReference type="AlphaFoldDB" id="A0AB39HM90"/>
<keyword evidence="1" id="KW-1133">Transmembrane helix</keyword>
<accession>A0AB39HM90</accession>
<dbReference type="SUPFAM" id="SSF56300">
    <property type="entry name" value="Metallo-dependent phosphatases"/>
    <property type="match status" value="1"/>
</dbReference>
<evidence type="ECO:0000256" key="1">
    <source>
        <dbReference type="SAM" id="Phobius"/>
    </source>
</evidence>
<dbReference type="EMBL" id="CP162599">
    <property type="protein sequence ID" value="XDK31777.1"/>
    <property type="molecule type" value="Genomic_DNA"/>
</dbReference>
<protein>
    <submittedName>
        <fullName evidence="3">Metallophosphoesterase</fullName>
    </submittedName>
</protein>
<dbReference type="RefSeq" id="WP_368652501.1">
    <property type="nucleotide sequence ID" value="NZ_CP162599.1"/>
</dbReference>
<dbReference type="PANTHER" id="PTHR31302">
    <property type="entry name" value="TRANSMEMBRANE PROTEIN WITH METALLOPHOSPHOESTERASE DOMAIN-RELATED"/>
    <property type="match status" value="1"/>
</dbReference>
<gene>
    <name evidence="3" type="ORF">AB4Y30_12165</name>
</gene>
<dbReference type="CDD" id="cd07385">
    <property type="entry name" value="MPP_YkuE_C"/>
    <property type="match status" value="1"/>
</dbReference>
<feature type="transmembrane region" description="Helical" evidence="1">
    <location>
        <begin position="35"/>
        <end position="52"/>
    </location>
</feature>
<dbReference type="PANTHER" id="PTHR31302:SF0">
    <property type="entry name" value="TRANSMEMBRANE PROTEIN WITH METALLOPHOSPHOESTERASE DOMAIN"/>
    <property type="match status" value="1"/>
</dbReference>
<dbReference type="InterPro" id="IPR029052">
    <property type="entry name" value="Metallo-depent_PP-like"/>
</dbReference>
<dbReference type="InterPro" id="IPR051158">
    <property type="entry name" value="Metallophosphoesterase_sf"/>
</dbReference>
<reference evidence="3" key="1">
    <citation type="submission" date="2024-07" db="EMBL/GenBank/DDBJ databases">
        <title>Halotolerant mesophilic bacterium Ornithinibacillus sp. 4-3, sp. nov., isolated from soil.</title>
        <authorList>
            <person name="Sidarenka A.V."/>
            <person name="Guliayeva D.E."/>
            <person name="Leanovich S.I."/>
            <person name="Hileuskaya K.S."/>
            <person name="Akhremchuk A.E."/>
            <person name="Sikolenko M.A."/>
            <person name="Valentovich L.N."/>
        </authorList>
    </citation>
    <scope>NUCLEOTIDE SEQUENCE</scope>
    <source>
        <strain evidence="3">4-3</strain>
    </source>
</reference>
<proteinExistence type="predicted"/>
<keyword evidence="1" id="KW-0472">Membrane</keyword>
<sequence>MFALFLVVVFSVFGSMNWLIARTIAMQFPNHKLLIYMIVILFALTSVISMVLRDLSIMNFIGTIGHYWIAVSFLGLVVYGIFALIPKDTFWLSTAILVLLLGIGIYTAQSLKQTDYQIKLAKDTENMRIALISDTHLGYVNGAKKLETIVDRVNATNPDVILIAGDLFDSSVNTIYNLDGVREALNNFKSTYGTYLAWGNHDAGNTFQEMKEIIDQTDIVLLEDEYIDVGPFVVIGRRDIQPIGEQGGERLPMDDVVQDADLTKPVFVIDHQPSEVNEYEDYVDLIVSGHTHHGQIFPFNYITNAIFPIDYGIMQKENGTYAIVTSGAGFWGPPIRLGTKSEFVIIEVE</sequence>
<dbReference type="GO" id="GO:0016787">
    <property type="term" value="F:hydrolase activity"/>
    <property type="evidence" value="ECO:0007669"/>
    <property type="project" value="InterPro"/>
</dbReference>
<feature type="transmembrane region" description="Helical" evidence="1">
    <location>
        <begin position="64"/>
        <end position="84"/>
    </location>
</feature>
<dbReference type="Gene3D" id="3.60.21.10">
    <property type="match status" value="1"/>
</dbReference>
<organism evidence="3">
    <name type="scientific">Ornithinibacillus sp. 4-3</name>
    <dbReference type="NCBI Taxonomy" id="3231488"/>
    <lineage>
        <taxon>Bacteria</taxon>
        <taxon>Bacillati</taxon>
        <taxon>Bacillota</taxon>
        <taxon>Bacilli</taxon>
        <taxon>Bacillales</taxon>
        <taxon>Bacillaceae</taxon>
        <taxon>Ornithinibacillus</taxon>
    </lineage>
</organism>
<dbReference type="InterPro" id="IPR004843">
    <property type="entry name" value="Calcineurin-like_PHP"/>
</dbReference>
<name>A0AB39HM90_9BACI</name>
<feature type="transmembrane region" description="Helical" evidence="1">
    <location>
        <begin position="90"/>
        <end position="108"/>
    </location>
</feature>
<feature type="domain" description="Calcineurin-like phosphoesterase" evidence="2">
    <location>
        <begin position="127"/>
        <end position="293"/>
    </location>
</feature>
<keyword evidence="1" id="KW-0812">Transmembrane</keyword>
<evidence type="ECO:0000259" key="2">
    <source>
        <dbReference type="Pfam" id="PF00149"/>
    </source>
</evidence>